<keyword evidence="2" id="KW-1185">Reference proteome</keyword>
<dbReference type="WBParaSite" id="MBELARI_LOCUS1723">
    <property type="protein sequence ID" value="MBELARI_LOCUS1723"/>
    <property type="gene ID" value="MBELARI_LOCUS1723"/>
</dbReference>
<name>A0AAF3ESV1_9BILA</name>
<feature type="chain" id="PRO_5042024481" evidence="1">
    <location>
        <begin position="17"/>
        <end position="112"/>
    </location>
</feature>
<evidence type="ECO:0000313" key="2">
    <source>
        <dbReference type="Proteomes" id="UP000887575"/>
    </source>
</evidence>
<protein>
    <submittedName>
        <fullName evidence="3">Uncharacterized protein</fullName>
    </submittedName>
</protein>
<sequence length="112" mass="12983">MNWVLLMAVFVAAVCAYVPMPDQGNDWRVVKRAVDLSEYPGLQVKRGRELFGKRSKLIVEKKKARELFGKRSDTSLEEMPSEELEIELLNQLDSPLGRFRRARTSELFGKRR</sequence>
<keyword evidence="1" id="KW-0732">Signal</keyword>
<dbReference type="AlphaFoldDB" id="A0AAF3ESV1"/>
<accession>A0AAF3ESV1</accession>
<evidence type="ECO:0000256" key="1">
    <source>
        <dbReference type="SAM" id="SignalP"/>
    </source>
</evidence>
<proteinExistence type="predicted"/>
<reference evidence="3" key="1">
    <citation type="submission" date="2024-02" db="UniProtKB">
        <authorList>
            <consortium name="WormBaseParasite"/>
        </authorList>
    </citation>
    <scope>IDENTIFICATION</scope>
</reference>
<dbReference type="Proteomes" id="UP000887575">
    <property type="component" value="Unassembled WGS sequence"/>
</dbReference>
<organism evidence="2 3">
    <name type="scientific">Mesorhabditis belari</name>
    <dbReference type="NCBI Taxonomy" id="2138241"/>
    <lineage>
        <taxon>Eukaryota</taxon>
        <taxon>Metazoa</taxon>
        <taxon>Ecdysozoa</taxon>
        <taxon>Nematoda</taxon>
        <taxon>Chromadorea</taxon>
        <taxon>Rhabditida</taxon>
        <taxon>Rhabditina</taxon>
        <taxon>Rhabditomorpha</taxon>
        <taxon>Rhabditoidea</taxon>
        <taxon>Rhabditidae</taxon>
        <taxon>Mesorhabditinae</taxon>
        <taxon>Mesorhabditis</taxon>
    </lineage>
</organism>
<evidence type="ECO:0000313" key="3">
    <source>
        <dbReference type="WBParaSite" id="MBELARI_LOCUS1723"/>
    </source>
</evidence>
<feature type="signal peptide" evidence="1">
    <location>
        <begin position="1"/>
        <end position="16"/>
    </location>
</feature>